<protein>
    <submittedName>
        <fullName evidence="2">Uncharacterized protein</fullName>
    </submittedName>
</protein>
<keyword evidence="1" id="KW-0812">Transmembrane</keyword>
<evidence type="ECO:0000256" key="1">
    <source>
        <dbReference type="SAM" id="Phobius"/>
    </source>
</evidence>
<evidence type="ECO:0000313" key="2">
    <source>
        <dbReference type="EMBL" id="PJE60072.1"/>
    </source>
</evidence>
<evidence type="ECO:0000313" key="3">
    <source>
        <dbReference type="Proteomes" id="UP000231086"/>
    </source>
</evidence>
<accession>A0A2M8KJJ0</accession>
<organism evidence="2 3">
    <name type="scientific">Candidatus Portnoybacteria bacterium CG10_big_fil_rev_8_21_14_0_10_44_7</name>
    <dbReference type="NCBI Taxonomy" id="1974816"/>
    <lineage>
        <taxon>Bacteria</taxon>
        <taxon>Candidatus Portnoyibacteriota</taxon>
    </lineage>
</organism>
<proteinExistence type="predicted"/>
<dbReference type="Proteomes" id="UP000231086">
    <property type="component" value="Unassembled WGS sequence"/>
</dbReference>
<comment type="caution">
    <text evidence="2">The sequence shown here is derived from an EMBL/GenBank/DDBJ whole genome shotgun (WGS) entry which is preliminary data.</text>
</comment>
<dbReference type="AlphaFoldDB" id="A0A2M8KJJ0"/>
<gene>
    <name evidence="2" type="ORF">COU85_00285</name>
</gene>
<reference evidence="3" key="1">
    <citation type="submission" date="2017-09" db="EMBL/GenBank/DDBJ databases">
        <title>Depth-based differentiation of microbial function through sediment-hosted aquifers and enrichment of novel symbionts in the deep terrestrial subsurface.</title>
        <authorList>
            <person name="Probst A.J."/>
            <person name="Ladd B."/>
            <person name="Jarett J.K."/>
            <person name="Geller-Mcgrath D.E."/>
            <person name="Sieber C.M.K."/>
            <person name="Emerson J.B."/>
            <person name="Anantharaman K."/>
            <person name="Thomas B.C."/>
            <person name="Malmstrom R."/>
            <person name="Stieglmeier M."/>
            <person name="Klingl A."/>
            <person name="Woyke T."/>
            <person name="Ryan C.M."/>
            <person name="Banfield J.F."/>
        </authorList>
    </citation>
    <scope>NUCLEOTIDE SEQUENCE [LARGE SCALE GENOMIC DNA]</scope>
</reference>
<sequence length="95" mass="11267">MLFFYRFQSKKVFTILAFSLTSFRPKSQPFLPITQKTARRKDEPPIILDRLFYFFLCLLFFAFASSINRLISNRFLLLRECDFLCLPSAELLLAI</sequence>
<keyword evidence="1" id="KW-0472">Membrane</keyword>
<name>A0A2M8KJJ0_9BACT</name>
<dbReference type="EMBL" id="PFEA01000006">
    <property type="protein sequence ID" value="PJE60072.1"/>
    <property type="molecule type" value="Genomic_DNA"/>
</dbReference>
<feature type="transmembrane region" description="Helical" evidence="1">
    <location>
        <begin position="51"/>
        <end position="71"/>
    </location>
</feature>
<keyword evidence="1" id="KW-1133">Transmembrane helix</keyword>